<comment type="caution">
    <text evidence="2">The sequence shown here is derived from an EMBL/GenBank/DDBJ whole genome shotgun (WGS) entry which is preliminary data.</text>
</comment>
<reference evidence="2 3" key="1">
    <citation type="journal article" date="2019" name="Commun. Biol.">
        <title>The bagworm genome reveals a unique fibroin gene that provides high tensile strength.</title>
        <authorList>
            <person name="Kono N."/>
            <person name="Nakamura H."/>
            <person name="Ohtoshi R."/>
            <person name="Tomita M."/>
            <person name="Numata K."/>
            <person name="Arakawa K."/>
        </authorList>
    </citation>
    <scope>NUCLEOTIDE SEQUENCE [LARGE SCALE GENOMIC DNA]</scope>
</reference>
<accession>A0A4C1X8A5</accession>
<keyword evidence="3" id="KW-1185">Reference proteome</keyword>
<dbReference type="Proteomes" id="UP000299102">
    <property type="component" value="Unassembled WGS sequence"/>
</dbReference>
<name>A0A4C1X8A5_EUMVA</name>
<proteinExistence type="predicted"/>
<evidence type="ECO:0000313" key="2">
    <source>
        <dbReference type="EMBL" id="GBP59122.1"/>
    </source>
</evidence>
<dbReference type="EMBL" id="BGZK01000753">
    <property type="protein sequence ID" value="GBP59122.1"/>
    <property type="molecule type" value="Genomic_DNA"/>
</dbReference>
<evidence type="ECO:0000256" key="1">
    <source>
        <dbReference type="SAM" id="SignalP"/>
    </source>
</evidence>
<feature type="chain" id="PRO_5020034421" evidence="1">
    <location>
        <begin position="18"/>
        <end position="165"/>
    </location>
</feature>
<gene>
    <name evidence="2" type="ORF">EVAR_44362_1</name>
</gene>
<organism evidence="2 3">
    <name type="scientific">Eumeta variegata</name>
    <name type="common">Bagworm moth</name>
    <name type="synonym">Eumeta japonica</name>
    <dbReference type="NCBI Taxonomy" id="151549"/>
    <lineage>
        <taxon>Eukaryota</taxon>
        <taxon>Metazoa</taxon>
        <taxon>Ecdysozoa</taxon>
        <taxon>Arthropoda</taxon>
        <taxon>Hexapoda</taxon>
        <taxon>Insecta</taxon>
        <taxon>Pterygota</taxon>
        <taxon>Neoptera</taxon>
        <taxon>Endopterygota</taxon>
        <taxon>Lepidoptera</taxon>
        <taxon>Glossata</taxon>
        <taxon>Ditrysia</taxon>
        <taxon>Tineoidea</taxon>
        <taxon>Psychidae</taxon>
        <taxon>Oiketicinae</taxon>
        <taxon>Eumeta</taxon>
    </lineage>
</organism>
<evidence type="ECO:0000313" key="3">
    <source>
        <dbReference type="Proteomes" id="UP000299102"/>
    </source>
</evidence>
<keyword evidence="1" id="KW-0732">Signal</keyword>
<protein>
    <submittedName>
        <fullName evidence="2">Uncharacterized protein</fullName>
    </submittedName>
</protein>
<sequence length="165" mass="18909">MYFFAVVIFSQARATCAVWPAAACAGCFYVIYKSTPEQRPDQWDRRVPVTPYAPAVACARSDPDPCYTPDAWYTRTKQRKVLDTTILLQLPYSHAGTALRADFRNYYTNFHTGFTNRTRDFLERLCEHFPKISYGCGVASRIPPDGQTAARKWAMEELAYAFVFF</sequence>
<feature type="signal peptide" evidence="1">
    <location>
        <begin position="1"/>
        <end position="17"/>
    </location>
</feature>
<dbReference type="AlphaFoldDB" id="A0A4C1X8A5"/>